<dbReference type="InterPro" id="IPR045864">
    <property type="entry name" value="aa-tRNA-synth_II/BPL/LPL"/>
</dbReference>
<gene>
    <name evidence="3" type="ORF">GCM10017764_24090</name>
</gene>
<evidence type="ECO:0000313" key="3">
    <source>
        <dbReference type="EMBL" id="GHE40110.1"/>
    </source>
</evidence>
<dbReference type="EMBL" id="BNAF01000009">
    <property type="protein sequence ID" value="GHE40110.1"/>
    <property type="molecule type" value="Genomic_DNA"/>
</dbReference>
<dbReference type="Pfam" id="PF03099">
    <property type="entry name" value="BPL_LplA_LipB"/>
    <property type="match status" value="1"/>
</dbReference>
<dbReference type="NCBIfam" id="TIGR00121">
    <property type="entry name" value="birA_ligase"/>
    <property type="match status" value="1"/>
</dbReference>
<dbReference type="PROSITE" id="PS51733">
    <property type="entry name" value="BPL_LPL_CATALYTIC"/>
    <property type="match status" value="1"/>
</dbReference>
<evidence type="ECO:0000256" key="1">
    <source>
        <dbReference type="ARBA" id="ARBA00022598"/>
    </source>
</evidence>
<evidence type="ECO:0000313" key="4">
    <source>
        <dbReference type="Proteomes" id="UP000620550"/>
    </source>
</evidence>
<protein>
    <submittedName>
        <fullName evidence="3">Biotin--[acetyl-CoA-carboxylase] ligase</fullName>
    </submittedName>
</protein>
<dbReference type="PANTHER" id="PTHR12835:SF5">
    <property type="entry name" value="BIOTIN--PROTEIN LIGASE"/>
    <property type="match status" value="1"/>
</dbReference>
<dbReference type="Proteomes" id="UP000620550">
    <property type="component" value="Unassembled WGS sequence"/>
</dbReference>
<dbReference type="SUPFAM" id="SSF55681">
    <property type="entry name" value="Class II aaRS and biotin synthetases"/>
    <property type="match status" value="1"/>
</dbReference>
<dbReference type="InterPro" id="IPR004143">
    <property type="entry name" value="BPL_LPL_catalytic"/>
</dbReference>
<feature type="domain" description="BPL/LPL catalytic" evidence="2">
    <location>
        <begin position="1"/>
        <end position="149"/>
    </location>
</feature>
<organism evidence="3 4">
    <name type="scientific">Sphingobacterium griseoflavum</name>
    <dbReference type="NCBI Taxonomy" id="1474952"/>
    <lineage>
        <taxon>Bacteria</taxon>
        <taxon>Pseudomonadati</taxon>
        <taxon>Bacteroidota</taxon>
        <taxon>Sphingobacteriia</taxon>
        <taxon>Sphingobacteriales</taxon>
        <taxon>Sphingobacteriaceae</taxon>
        <taxon>Sphingobacterium</taxon>
    </lineage>
</organism>
<reference evidence="4" key="1">
    <citation type="journal article" date="2019" name="Int. J. Syst. Evol. Microbiol.">
        <title>The Global Catalogue of Microorganisms (GCM) 10K type strain sequencing project: providing services to taxonomists for standard genome sequencing and annotation.</title>
        <authorList>
            <consortium name="The Broad Institute Genomics Platform"/>
            <consortium name="The Broad Institute Genome Sequencing Center for Infectious Disease"/>
            <person name="Wu L."/>
            <person name="Ma J."/>
        </authorList>
    </citation>
    <scope>NUCLEOTIDE SEQUENCE [LARGE SCALE GENOMIC DNA]</scope>
    <source>
        <strain evidence="4">CGMCC 1.12966</strain>
    </source>
</reference>
<proteinExistence type="predicted"/>
<dbReference type="PANTHER" id="PTHR12835">
    <property type="entry name" value="BIOTIN PROTEIN LIGASE"/>
    <property type="match status" value="1"/>
</dbReference>
<dbReference type="GO" id="GO:0016874">
    <property type="term" value="F:ligase activity"/>
    <property type="evidence" value="ECO:0007669"/>
    <property type="project" value="UniProtKB-KW"/>
</dbReference>
<sequence length="213" mass="24119">MAKHQTKGKGQRGGTWHANKGENLTFSFHVNPAALHVSHSFRLNMLICLGIQYALRQYGLQTLIKWPNDIYAGDRKIGGILIENRLVGEYIQASIIGIGINVNQLHFPPQLVKNATSIRLENGRTDTIVIEECCIDLLYELLRYYQLHDIQDTEALRTSYNANLYRRGIPSKFAVQDQEVIGTIQGVDLEGKLAVLLQQGLQRFDLKEISFLI</sequence>
<comment type="caution">
    <text evidence="3">The sequence shown here is derived from an EMBL/GenBank/DDBJ whole genome shotgun (WGS) entry which is preliminary data.</text>
</comment>
<evidence type="ECO:0000259" key="2">
    <source>
        <dbReference type="PROSITE" id="PS51733"/>
    </source>
</evidence>
<keyword evidence="4" id="KW-1185">Reference proteome</keyword>
<accession>A0ABQ3HYF3</accession>
<keyword evidence="1 3" id="KW-0436">Ligase</keyword>
<dbReference type="Gene3D" id="3.30.930.10">
    <property type="entry name" value="Bira Bifunctional Protein, Domain 2"/>
    <property type="match status" value="1"/>
</dbReference>
<dbReference type="InterPro" id="IPR004408">
    <property type="entry name" value="Biotin_CoA_COase_ligase"/>
</dbReference>
<dbReference type="CDD" id="cd16442">
    <property type="entry name" value="BPL"/>
    <property type="match status" value="1"/>
</dbReference>
<name>A0ABQ3HYF3_9SPHI</name>